<protein>
    <submittedName>
        <fullName evidence="1">Gamma-glutamyltransferase 2. Threonine peptidase. MEROPS family T03</fullName>
    </submittedName>
</protein>
<dbReference type="InterPro" id="IPR029055">
    <property type="entry name" value="Ntn_hydrolases_N"/>
</dbReference>
<sequence length="525" mass="55454">MRDFHLPGRSPVWAEGGVCATSSPLAAQVAVQMLRDGGNALDAAMAGAFVLGITEPPMCGLGGDCFALISPAGSEEIHAFNGSGRAVAGADPQVLRDRGEASVPLTDPLAVTVPGAVDGFFRMNALWGKKGMDTILAPAIHYFETGVAMAPRVVSDYAGLAPNMTEAGKAHFLPWGRAPRPGDRLTLPGQAQVLRRMASDGAQAFYTGEVAEDIITTLTALGGPHTLDDLAAHEGMETDPISAEYHGIELWEHPPNGQGATAILLANILAQFDIAAMDPNGAKRMHIQAEATRLAYDARNRLLADPDHMARLDHMLDLDTARRLAALINPAKATAKLTESADAVHKDTVYITVVDSDRMSVSLIYSVFHGFGSNICTDKFGIMLQNRGAGFSLTPGHANEMAPGKRPMHTIIPGMLKQDGKVIMPFGVMGGAYQACGHAHFLSNIRDFGMDPQAAIDAPRAFPEGDVLTIENGFAPEVLQELSDMGHTLGAPKTAIGGAQAIRIHDNGFLEAGSDPRKDGCAIGY</sequence>
<evidence type="ECO:0000313" key="1">
    <source>
        <dbReference type="EMBL" id="SFC23787.1"/>
    </source>
</evidence>
<proteinExistence type="predicted"/>
<dbReference type="Gene3D" id="3.60.20.40">
    <property type="match status" value="1"/>
</dbReference>
<dbReference type="RefSeq" id="WP_093449382.1">
    <property type="nucleotide sequence ID" value="NZ_FNZG01000002.1"/>
</dbReference>
<dbReference type="InterPro" id="IPR043137">
    <property type="entry name" value="GGT_ssub_C"/>
</dbReference>
<reference evidence="1 2" key="1">
    <citation type="submission" date="2016-10" db="EMBL/GenBank/DDBJ databases">
        <authorList>
            <person name="de Groot N.N."/>
        </authorList>
    </citation>
    <scope>NUCLEOTIDE SEQUENCE [LARGE SCALE GENOMIC DNA]</scope>
    <source>
        <strain evidence="1 2">DSM 29619</strain>
    </source>
</reference>
<dbReference type="Proteomes" id="UP000231644">
    <property type="component" value="Unassembled WGS sequence"/>
</dbReference>
<dbReference type="Pfam" id="PF01019">
    <property type="entry name" value="G_glu_transpept"/>
    <property type="match status" value="1"/>
</dbReference>
<accession>A0A1I1HIB5</accession>
<dbReference type="PANTHER" id="PTHR43881">
    <property type="entry name" value="GAMMA-GLUTAMYLTRANSPEPTIDASE (AFU_ORTHOLOGUE AFUA_4G13580)"/>
    <property type="match status" value="1"/>
</dbReference>
<organism evidence="1 2">
    <name type="scientific">Pseudooceanicola nitratireducens</name>
    <dbReference type="NCBI Taxonomy" id="517719"/>
    <lineage>
        <taxon>Bacteria</taxon>
        <taxon>Pseudomonadati</taxon>
        <taxon>Pseudomonadota</taxon>
        <taxon>Alphaproteobacteria</taxon>
        <taxon>Rhodobacterales</taxon>
        <taxon>Paracoccaceae</taxon>
        <taxon>Pseudooceanicola</taxon>
    </lineage>
</organism>
<dbReference type="InterPro" id="IPR043138">
    <property type="entry name" value="GGT_lsub"/>
</dbReference>
<gene>
    <name evidence="1" type="ORF">SAMN05421762_0268</name>
</gene>
<dbReference type="PANTHER" id="PTHR43881:SF1">
    <property type="entry name" value="GAMMA-GLUTAMYLTRANSPEPTIDASE (AFU_ORTHOLOGUE AFUA_4G13580)"/>
    <property type="match status" value="1"/>
</dbReference>
<dbReference type="PRINTS" id="PR01210">
    <property type="entry name" value="GGTRANSPTASE"/>
</dbReference>
<dbReference type="STRING" id="517719.SAMN05421762_0268"/>
<keyword evidence="1" id="KW-0808">Transferase</keyword>
<evidence type="ECO:0000313" key="2">
    <source>
        <dbReference type="Proteomes" id="UP000231644"/>
    </source>
</evidence>
<keyword evidence="2" id="KW-1185">Reference proteome</keyword>
<dbReference type="AlphaFoldDB" id="A0A1I1HIB5"/>
<dbReference type="EMBL" id="FOLX01000001">
    <property type="protein sequence ID" value="SFC23787.1"/>
    <property type="molecule type" value="Genomic_DNA"/>
</dbReference>
<name>A0A1I1HIB5_9RHOB</name>
<dbReference type="GO" id="GO:0016740">
    <property type="term" value="F:transferase activity"/>
    <property type="evidence" value="ECO:0007669"/>
    <property type="project" value="UniProtKB-KW"/>
</dbReference>
<dbReference type="OrthoDB" id="9781342at2"/>
<dbReference type="InterPro" id="IPR052896">
    <property type="entry name" value="GGT-like_enzyme"/>
</dbReference>
<dbReference type="SUPFAM" id="SSF56235">
    <property type="entry name" value="N-terminal nucleophile aminohydrolases (Ntn hydrolases)"/>
    <property type="match status" value="1"/>
</dbReference>
<dbReference type="Gene3D" id="1.10.246.130">
    <property type="match status" value="1"/>
</dbReference>